<dbReference type="AlphaFoldDB" id="A0A133PTX9"/>
<feature type="transmembrane region" description="Helical" evidence="1">
    <location>
        <begin position="246"/>
        <end position="266"/>
    </location>
</feature>
<dbReference type="PATRIC" id="fig|28128.5.peg.2845"/>
<accession>A0A133PTX9</accession>
<feature type="transmembrane region" description="Helical" evidence="1">
    <location>
        <begin position="140"/>
        <end position="169"/>
    </location>
</feature>
<keyword evidence="3" id="KW-0012">Acyltransferase</keyword>
<dbReference type="OrthoDB" id="9809782at2"/>
<evidence type="ECO:0000256" key="1">
    <source>
        <dbReference type="SAM" id="Phobius"/>
    </source>
</evidence>
<feature type="transmembrane region" description="Helical" evidence="1">
    <location>
        <begin position="181"/>
        <end position="201"/>
    </location>
</feature>
<keyword evidence="4" id="KW-1185">Reference proteome</keyword>
<dbReference type="GO" id="GO:0016747">
    <property type="term" value="F:acyltransferase activity, transferring groups other than amino-acyl groups"/>
    <property type="evidence" value="ECO:0007669"/>
    <property type="project" value="InterPro"/>
</dbReference>
<feature type="domain" description="Acyltransferase 3" evidence="2">
    <location>
        <begin position="5"/>
        <end position="292"/>
    </location>
</feature>
<dbReference type="RefSeq" id="WP_060941419.1">
    <property type="nucleotide sequence ID" value="NZ_KQ957341.1"/>
</dbReference>
<dbReference type="Pfam" id="PF01757">
    <property type="entry name" value="Acyl_transf_3"/>
    <property type="match status" value="1"/>
</dbReference>
<keyword evidence="3" id="KW-0808">Transferase</keyword>
<feature type="transmembrane region" description="Helical" evidence="1">
    <location>
        <begin position="106"/>
        <end position="128"/>
    </location>
</feature>
<dbReference type="InterPro" id="IPR002656">
    <property type="entry name" value="Acyl_transf_3_dom"/>
</dbReference>
<gene>
    <name evidence="3" type="ORF">HMPREF3226_02764</name>
</gene>
<keyword evidence="1" id="KW-0472">Membrane</keyword>
<proteinExistence type="predicted"/>
<keyword evidence="1" id="KW-0812">Transmembrane</keyword>
<sequence length="313" mass="35749">MKQYHEINFVRSVLILLVILVHIVYFGELYPTVKAGILGFMMPSFLVVTGYLVNIEKTFKEFSLYLFRIFVPYLIMVVGFSVFSAFLPVRDGIAEITVSVLLKKVFVSSIGPYWFLYVMMGCGICYYLSFKILPIGKHVAVRLIAFAGLLYLASLVVPLMTVKIVMYYFAGAALRQLKLEYSSVFFPTVLGGFCLFVLLFLTNNRDWGSIFVVLTVISFLAFSNWVHRFLSPRLSDYADWIGMNTLPIYLFHPIFTMVGKFYLPFFAWDSTGICFTILTLLLAVCGSLLIAWLLDKTNLSNVFGRKKFFRAAR</sequence>
<keyword evidence="1" id="KW-1133">Transmembrane helix</keyword>
<dbReference type="eggNOG" id="ENOG5033QXP">
    <property type="taxonomic scope" value="Bacteria"/>
</dbReference>
<evidence type="ECO:0000313" key="3">
    <source>
        <dbReference type="EMBL" id="KXA32523.1"/>
    </source>
</evidence>
<protein>
    <submittedName>
        <fullName evidence="3">Acyltransferase</fullName>
    </submittedName>
</protein>
<feature type="transmembrane region" description="Helical" evidence="1">
    <location>
        <begin position="33"/>
        <end position="53"/>
    </location>
</feature>
<reference evidence="4" key="1">
    <citation type="submission" date="2016-01" db="EMBL/GenBank/DDBJ databases">
        <authorList>
            <person name="Mitreva M."/>
            <person name="Pepin K.H."/>
            <person name="Mihindukulasuriya K.A."/>
            <person name="Fulton R."/>
            <person name="Fronick C."/>
            <person name="O'Laughlin M."/>
            <person name="Miner T."/>
            <person name="Herter B."/>
            <person name="Rosa B.A."/>
            <person name="Cordes M."/>
            <person name="Tomlinson C."/>
            <person name="Wollam A."/>
            <person name="Palsikar V.B."/>
            <person name="Mardis E.R."/>
            <person name="Wilson R.K."/>
        </authorList>
    </citation>
    <scope>NUCLEOTIDE SEQUENCE [LARGE SCALE GENOMIC DNA]</scope>
    <source>
        <strain evidence="4">MJR7716</strain>
    </source>
</reference>
<feature type="transmembrane region" description="Helical" evidence="1">
    <location>
        <begin position="273"/>
        <end position="294"/>
    </location>
</feature>
<dbReference type="EMBL" id="LRQG01000256">
    <property type="protein sequence ID" value="KXA32523.1"/>
    <property type="molecule type" value="Genomic_DNA"/>
</dbReference>
<evidence type="ECO:0000259" key="2">
    <source>
        <dbReference type="Pfam" id="PF01757"/>
    </source>
</evidence>
<comment type="caution">
    <text evidence="3">The sequence shown here is derived from an EMBL/GenBank/DDBJ whole genome shotgun (WGS) entry which is preliminary data.</text>
</comment>
<feature type="transmembrane region" description="Helical" evidence="1">
    <location>
        <begin position="65"/>
        <end position="86"/>
    </location>
</feature>
<feature type="transmembrane region" description="Helical" evidence="1">
    <location>
        <begin position="208"/>
        <end position="226"/>
    </location>
</feature>
<organism evidence="3 4">
    <name type="scientific">Prevotella corporis</name>
    <dbReference type="NCBI Taxonomy" id="28128"/>
    <lineage>
        <taxon>Bacteria</taxon>
        <taxon>Pseudomonadati</taxon>
        <taxon>Bacteroidota</taxon>
        <taxon>Bacteroidia</taxon>
        <taxon>Bacteroidales</taxon>
        <taxon>Prevotellaceae</taxon>
        <taxon>Prevotella</taxon>
    </lineage>
</organism>
<evidence type="ECO:0000313" key="4">
    <source>
        <dbReference type="Proteomes" id="UP000070533"/>
    </source>
</evidence>
<name>A0A133PTX9_9BACT</name>
<dbReference type="Proteomes" id="UP000070533">
    <property type="component" value="Unassembled WGS sequence"/>
</dbReference>
<feature type="transmembrane region" description="Helical" evidence="1">
    <location>
        <begin position="9"/>
        <end position="27"/>
    </location>
</feature>